<evidence type="ECO:0000313" key="3">
    <source>
        <dbReference type="EMBL" id="CAG9277337.1"/>
    </source>
</evidence>
<accession>A0A8J9WYW5</accession>
<dbReference type="Proteomes" id="UP000836788">
    <property type="component" value="Chromosome 1"/>
</dbReference>
<feature type="domain" description="Programmed cell death protein 2 C-terminal" evidence="2">
    <location>
        <begin position="286"/>
        <end position="395"/>
    </location>
</feature>
<dbReference type="EMBL" id="OU594942">
    <property type="protein sequence ID" value="CAG9277337.1"/>
    <property type="molecule type" value="Genomic_DNA"/>
</dbReference>
<dbReference type="GO" id="GO:0005737">
    <property type="term" value="C:cytoplasm"/>
    <property type="evidence" value="ECO:0007669"/>
    <property type="project" value="InterPro"/>
</dbReference>
<protein>
    <recommendedName>
        <fullName evidence="2">Programmed cell death protein 2 C-terminal domain-containing protein</fullName>
    </recommendedName>
</protein>
<name>A0A8J9WYW5_PHATR</name>
<reference evidence="3" key="1">
    <citation type="submission" date="2022-02" db="EMBL/GenBank/DDBJ databases">
        <authorList>
            <person name="Giguere J D."/>
        </authorList>
    </citation>
    <scope>NUCLEOTIDE SEQUENCE</scope>
    <source>
        <strain evidence="3">CCAP 1055/1</strain>
    </source>
</reference>
<sequence length="439" mass="48002">MWSGGDDLNENGERVRLYQPILYGRKPVQEDPTASYIGGDDDNQFTLDGTTAACSSCQNSLQLLAQLYVPQYRTAHGSTPVAKTLQISACRRASCWNQLFTEGKISDGQGVVRCRRLCRDRLDYCREKFQASRQQETTLPSRTDSPSPHTNTIAADDWAVPADVTEDNSLGDLEVQLAALEAAEGSSRKPAKPWKRTRPQQCASSKFSCFELSHVQEPGAIAPLDDEDDVGLSKTDDNAKIQAMLARYLAEEDDTDIINALRPSMNTGGGSTWTATEPDERLSVEDRALWTFTDRLQRSPRQVLRYALGGVPLWSIPVSVALSSKVSSTPPIPACVCGAPRVYECQLLPSVLAILRVDQPQHESIWGDALDFGNVAVYSCTAACADADEEFVVVQQSVDAWPAEGVDPRRNDDATAAVVIPEDAHFSVDDDDDDEQNGG</sequence>
<evidence type="ECO:0000256" key="1">
    <source>
        <dbReference type="SAM" id="MobiDB-lite"/>
    </source>
</evidence>
<organism evidence="3">
    <name type="scientific">Phaeodactylum tricornutum</name>
    <name type="common">Diatom</name>
    <dbReference type="NCBI Taxonomy" id="2850"/>
    <lineage>
        <taxon>Eukaryota</taxon>
        <taxon>Sar</taxon>
        <taxon>Stramenopiles</taxon>
        <taxon>Ochrophyta</taxon>
        <taxon>Bacillariophyta</taxon>
        <taxon>Bacillariophyceae</taxon>
        <taxon>Bacillariophycidae</taxon>
        <taxon>Naviculales</taxon>
        <taxon>Phaeodactylaceae</taxon>
        <taxon>Phaeodactylum</taxon>
    </lineage>
</organism>
<dbReference type="InterPro" id="IPR052815">
    <property type="entry name" value="PDCD2-like_regulator"/>
</dbReference>
<dbReference type="PANTHER" id="PTHR46421:SF1">
    <property type="entry name" value="PROGRAMMED CELL DEATH PROTEIN 2-LIKE"/>
    <property type="match status" value="1"/>
</dbReference>
<dbReference type="PANTHER" id="PTHR46421">
    <property type="entry name" value="PROGRAMMED CELL DEATH PROTEIN 2-LIKE"/>
    <property type="match status" value="1"/>
</dbReference>
<dbReference type="InterPro" id="IPR007320">
    <property type="entry name" value="PDCD2_C"/>
</dbReference>
<proteinExistence type="predicted"/>
<dbReference type="AlphaFoldDB" id="A0A8J9WYW5"/>
<evidence type="ECO:0000259" key="2">
    <source>
        <dbReference type="Pfam" id="PF04194"/>
    </source>
</evidence>
<feature type="region of interest" description="Disordered" evidence="1">
    <location>
        <begin position="133"/>
        <end position="153"/>
    </location>
</feature>
<dbReference type="Pfam" id="PF04194">
    <property type="entry name" value="PDCD2_C"/>
    <property type="match status" value="1"/>
</dbReference>
<gene>
    <name evidence="3" type="ORF">PTTT1_LOCUS3502</name>
</gene>